<name>A0A840P2W7_9ACTN</name>
<dbReference type="RefSeq" id="WP_185048392.1">
    <property type="nucleotide sequence ID" value="NZ_BAABIX010000079.1"/>
</dbReference>
<dbReference type="InterPro" id="IPR017938">
    <property type="entry name" value="Riboflavin_synthase-like_b-brl"/>
</dbReference>
<dbReference type="InterPro" id="IPR007037">
    <property type="entry name" value="SIP_rossman_dom"/>
</dbReference>
<dbReference type="InterPro" id="IPR013113">
    <property type="entry name" value="SIP_FAD-bd"/>
</dbReference>
<proteinExistence type="predicted"/>
<dbReference type="PANTHER" id="PTHR30157">
    <property type="entry name" value="FERRIC REDUCTASE, NADPH-DEPENDENT"/>
    <property type="match status" value="1"/>
</dbReference>
<dbReference type="GO" id="GO:0016491">
    <property type="term" value="F:oxidoreductase activity"/>
    <property type="evidence" value="ECO:0007669"/>
    <property type="project" value="InterPro"/>
</dbReference>
<dbReference type="Gene3D" id="2.40.30.10">
    <property type="entry name" value="Translation factors"/>
    <property type="match status" value="1"/>
</dbReference>
<evidence type="ECO:0000313" key="3">
    <source>
        <dbReference type="Proteomes" id="UP000578449"/>
    </source>
</evidence>
<sequence length="309" mass="33094">MSVTSPQAVQSREEPVYRPFHVEVRRAERLSPSFLRVTFTGELDDFADHGLDQRIKLVLPLAGEDPGYGFLDGTPDWFGAWRALADDRRNPLRTYTVRGLRRDPAELDVDFVLHGDSGPATRWANRVTPGDRLVVVGPNARCAGSTRALEWAPPPGADRLLLAGDETAVPAICSIVSALPPGVRGRVLLEVPDPGDALPLAAPAGVEVSWLPRPHGAAHGDLLIPAVAGAVRDLAAPAAPAPVDLEDVDIDTAILWESAAGEGGDGFYAWLAGEAGMVKTLRRVLVRDAGVNRSSVAFMGYWRLGRAEN</sequence>
<dbReference type="CDD" id="cd06193">
    <property type="entry name" value="siderophore_interacting"/>
    <property type="match status" value="1"/>
</dbReference>
<dbReference type="Gene3D" id="3.40.50.80">
    <property type="entry name" value="Nucleotide-binding domain of ferredoxin-NADP reductase (FNR) module"/>
    <property type="match status" value="1"/>
</dbReference>
<dbReference type="PROSITE" id="PS51384">
    <property type="entry name" value="FAD_FR"/>
    <property type="match status" value="1"/>
</dbReference>
<dbReference type="AlphaFoldDB" id="A0A840P2W7"/>
<dbReference type="PANTHER" id="PTHR30157:SF0">
    <property type="entry name" value="NADPH-DEPENDENT FERRIC-CHELATE REDUCTASE"/>
    <property type="match status" value="1"/>
</dbReference>
<dbReference type="InterPro" id="IPR039374">
    <property type="entry name" value="SIP_fam"/>
</dbReference>
<comment type="caution">
    <text evidence="2">The sequence shown here is derived from an EMBL/GenBank/DDBJ whole genome shotgun (WGS) entry which is preliminary data.</text>
</comment>
<gene>
    <name evidence="2" type="ORF">HNP84_001293</name>
</gene>
<reference evidence="2 3" key="1">
    <citation type="submission" date="2020-08" db="EMBL/GenBank/DDBJ databases">
        <title>Genomic Encyclopedia of Type Strains, Phase IV (KMG-IV): sequencing the most valuable type-strain genomes for metagenomic binning, comparative biology and taxonomic classification.</title>
        <authorList>
            <person name="Goeker M."/>
        </authorList>
    </citation>
    <scope>NUCLEOTIDE SEQUENCE [LARGE SCALE GENOMIC DNA]</scope>
    <source>
        <strain evidence="2 3">DSM 45615</strain>
    </source>
</reference>
<dbReference type="EMBL" id="JACHGN010000002">
    <property type="protein sequence ID" value="MBB5131587.1"/>
    <property type="molecule type" value="Genomic_DNA"/>
</dbReference>
<dbReference type="Pfam" id="PF08021">
    <property type="entry name" value="FAD_binding_9"/>
    <property type="match status" value="1"/>
</dbReference>
<feature type="domain" description="FAD-binding FR-type" evidence="1">
    <location>
        <begin position="17"/>
        <end position="145"/>
    </location>
</feature>
<protein>
    <submittedName>
        <fullName evidence="2">NADPH-dependent ferric siderophore reductase</fullName>
    </submittedName>
</protein>
<dbReference type="InterPro" id="IPR017927">
    <property type="entry name" value="FAD-bd_FR_type"/>
</dbReference>
<dbReference type="SUPFAM" id="SSF63380">
    <property type="entry name" value="Riboflavin synthase domain-like"/>
    <property type="match status" value="1"/>
</dbReference>
<accession>A0A840P2W7</accession>
<dbReference type="Proteomes" id="UP000578449">
    <property type="component" value="Unassembled WGS sequence"/>
</dbReference>
<organism evidence="2 3">
    <name type="scientific">Thermocatellispora tengchongensis</name>
    <dbReference type="NCBI Taxonomy" id="1073253"/>
    <lineage>
        <taxon>Bacteria</taxon>
        <taxon>Bacillati</taxon>
        <taxon>Actinomycetota</taxon>
        <taxon>Actinomycetes</taxon>
        <taxon>Streptosporangiales</taxon>
        <taxon>Streptosporangiaceae</taxon>
        <taxon>Thermocatellispora</taxon>
    </lineage>
</organism>
<evidence type="ECO:0000313" key="2">
    <source>
        <dbReference type="EMBL" id="MBB5131587.1"/>
    </source>
</evidence>
<dbReference type="Pfam" id="PF04954">
    <property type="entry name" value="SIP"/>
    <property type="match status" value="1"/>
</dbReference>
<keyword evidence="3" id="KW-1185">Reference proteome</keyword>
<evidence type="ECO:0000259" key="1">
    <source>
        <dbReference type="PROSITE" id="PS51384"/>
    </source>
</evidence>
<dbReference type="InterPro" id="IPR039261">
    <property type="entry name" value="FNR_nucleotide-bd"/>
</dbReference>